<dbReference type="Pfam" id="PF00027">
    <property type="entry name" value="cNMP_binding"/>
    <property type="match status" value="1"/>
</dbReference>
<dbReference type="KEGG" id="hir:HETIRDRAFT_37537"/>
<reference evidence="8 9" key="1">
    <citation type="journal article" date="2012" name="New Phytol.">
        <title>Insight into trade-off between wood decay and parasitism from the genome of a fungal forest pathogen.</title>
        <authorList>
            <person name="Olson A."/>
            <person name="Aerts A."/>
            <person name="Asiegbu F."/>
            <person name="Belbahri L."/>
            <person name="Bouzid O."/>
            <person name="Broberg A."/>
            <person name="Canback B."/>
            <person name="Coutinho P.M."/>
            <person name="Cullen D."/>
            <person name="Dalman K."/>
            <person name="Deflorio G."/>
            <person name="van Diepen L.T."/>
            <person name="Dunand C."/>
            <person name="Duplessis S."/>
            <person name="Durling M."/>
            <person name="Gonthier P."/>
            <person name="Grimwood J."/>
            <person name="Fossdal C.G."/>
            <person name="Hansson D."/>
            <person name="Henrissat B."/>
            <person name="Hietala A."/>
            <person name="Himmelstrand K."/>
            <person name="Hoffmeister D."/>
            <person name="Hogberg N."/>
            <person name="James T.Y."/>
            <person name="Karlsson M."/>
            <person name="Kohler A."/>
            <person name="Kues U."/>
            <person name="Lee Y.H."/>
            <person name="Lin Y.C."/>
            <person name="Lind M."/>
            <person name="Lindquist E."/>
            <person name="Lombard V."/>
            <person name="Lucas S."/>
            <person name="Lunden K."/>
            <person name="Morin E."/>
            <person name="Murat C."/>
            <person name="Park J."/>
            <person name="Raffaello T."/>
            <person name="Rouze P."/>
            <person name="Salamov A."/>
            <person name="Schmutz J."/>
            <person name="Solheim H."/>
            <person name="Stahlberg J."/>
            <person name="Velez H."/>
            <person name="de Vries R.P."/>
            <person name="Wiebenga A."/>
            <person name="Woodward S."/>
            <person name="Yakovlev I."/>
            <person name="Garbelotto M."/>
            <person name="Martin F."/>
            <person name="Grigoriev I.V."/>
            <person name="Stenlid J."/>
        </authorList>
    </citation>
    <scope>NUCLEOTIDE SEQUENCE [LARGE SCALE GENOMIC DNA]</scope>
    <source>
        <strain evidence="8 9">TC 32-1</strain>
    </source>
</reference>
<keyword evidence="3 5" id="KW-1133">Transmembrane helix</keyword>
<protein>
    <submittedName>
        <fullName evidence="8">Sulfate transporter</fullName>
    </submittedName>
</protein>
<dbReference type="SMART" id="SM00100">
    <property type="entry name" value="cNMP"/>
    <property type="match status" value="1"/>
</dbReference>
<dbReference type="HOGENOM" id="CLU_003182_0_3_1"/>
<organism evidence="8 9">
    <name type="scientific">Heterobasidion irregulare (strain TC 32-1)</name>
    <dbReference type="NCBI Taxonomy" id="747525"/>
    <lineage>
        <taxon>Eukaryota</taxon>
        <taxon>Fungi</taxon>
        <taxon>Dikarya</taxon>
        <taxon>Basidiomycota</taxon>
        <taxon>Agaricomycotina</taxon>
        <taxon>Agaricomycetes</taxon>
        <taxon>Russulales</taxon>
        <taxon>Bondarzewiaceae</taxon>
        <taxon>Heterobasidion</taxon>
        <taxon>Heterobasidion annosum species complex</taxon>
    </lineage>
</organism>
<feature type="transmembrane region" description="Helical" evidence="5">
    <location>
        <begin position="275"/>
        <end position="308"/>
    </location>
</feature>
<evidence type="ECO:0000256" key="2">
    <source>
        <dbReference type="ARBA" id="ARBA00022692"/>
    </source>
</evidence>
<evidence type="ECO:0000256" key="4">
    <source>
        <dbReference type="ARBA" id="ARBA00023136"/>
    </source>
</evidence>
<dbReference type="SUPFAM" id="SSF51206">
    <property type="entry name" value="cAMP-binding domain-like"/>
    <property type="match status" value="1"/>
</dbReference>
<dbReference type="Pfam" id="PF00916">
    <property type="entry name" value="Sulfate_transp"/>
    <property type="match status" value="1"/>
</dbReference>
<name>W4JSF7_HETIT</name>
<dbReference type="InParanoid" id="W4JSF7"/>
<evidence type="ECO:0000256" key="1">
    <source>
        <dbReference type="ARBA" id="ARBA00004141"/>
    </source>
</evidence>
<dbReference type="CDD" id="cd07042">
    <property type="entry name" value="STAS_SulP_like_sulfate_transporter"/>
    <property type="match status" value="1"/>
</dbReference>
<dbReference type="Pfam" id="PF01740">
    <property type="entry name" value="STAS"/>
    <property type="match status" value="1"/>
</dbReference>
<feature type="transmembrane region" description="Helical" evidence="5">
    <location>
        <begin position="103"/>
        <end position="123"/>
    </location>
</feature>
<evidence type="ECO:0000259" key="7">
    <source>
        <dbReference type="PROSITE" id="PS50801"/>
    </source>
</evidence>
<dbReference type="Proteomes" id="UP000030671">
    <property type="component" value="Unassembled WGS sequence"/>
</dbReference>
<dbReference type="RefSeq" id="XP_009551143.1">
    <property type="nucleotide sequence ID" value="XM_009552848.1"/>
</dbReference>
<evidence type="ECO:0000313" key="8">
    <source>
        <dbReference type="EMBL" id="ETW76389.1"/>
    </source>
</evidence>
<dbReference type="EMBL" id="KI925464">
    <property type="protein sequence ID" value="ETW76389.1"/>
    <property type="molecule type" value="Genomic_DNA"/>
</dbReference>
<dbReference type="CDD" id="cd00038">
    <property type="entry name" value="CAP_ED"/>
    <property type="match status" value="1"/>
</dbReference>
<evidence type="ECO:0000313" key="9">
    <source>
        <dbReference type="Proteomes" id="UP000030671"/>
    </source>
</evidence>
<dbReference type="GO" id="GO:0016020">
    <property type="term" value="C:membrane"/>
    <property type="evidence" value="ECO:0007669"/>
    <property type="project" value="UniProtKB-SubCell"/>
</dbReference>
<dbReference type="GeneID" id="20671859"/>
<comment type="subcellular location">
    <subcellularLocation>
        <location evidence="1">Membrane</location>
        <topology evidence="1">Multi-pass membrane protein</topology>
    </subcellularLocation>
</comment>
<dbReference type="InterPro" id="IPR000595">
    <property type="entry name" value="cNMP-bd_dom"/>
</dbReference>
<dbReference type="FunCoup" id="W4JSF7">
    <property type="interactions" value="11"/>
</dbReference>
<dbReference type="STRING" id="747525.W4JSF7"/>
<evidence type="ECO:0000256" key="5">
    <source>
        <dbReference type="SAM" id="Phobius"/>
    </source>
</evidence>
<dbReference type="Gene3D" id="3.30.750.24">
    <property type="entry name" value="STAS domain"/>
    <property type="match status" value="1"/>
</dbReference>
<dbReference type="InterPro" id="IPR014710">
    <property type="entry name" value="RmlC-like_jellyroll"/>
</dbReference>
<dbReference type="InterPro" id="IPR018490">
    <property type="entry name" value="cNMP-bd_dom_sf"/>
</dbReference>
<dbReference type="PANTHER" id="PTHR43310">
    <property type="entry name" value="SULFATE TRANSPORTER YBAR-RELATED"/>
    <property type="match status" value="1"/>
</dbReference>
<evidence type="ECO:0000259" key="6">
    <source>
        <dbReference type="PROSITE" id="PS50042"/>
    </source>
</evidence>
<dbReference type="SUPFAM" id="SSF52091">
    <property type="entry name" value="SpoIIaa-like"/>
    <property type="match status" value="1"/>
</dbReference>
<proteinExistence type="predicted"/>
<dbReference type="AlphaFoldDB" id="W4JSF7"/>
<dbReference type="InterPro" id="IPR011547">
    <property type="entry name" value="SLC26A/SulP_dom"/>
</dbReference>
<keyword evidence="9" id="KW-1185">Reference proteome</keyword>
<feature type="transmembrane region" description="Helical" evidence="5">
    <location>
        <begin position="328"/>
        <end position="359"/>
    </location>
</feature>
<dbReference type="eggNOG" id="KOG0236">
    <property type="taxonomic scope" value="Eukaryota"/>
</dbReference>
<accession>W4JSF7</accession>
<feature type="domain" description="STAS" evidence="7">
    <location>
        <begin position="399"/>
        <end position="506"/>
    </location>
</feature>
<dbReference type="PROSITE" id="PS50042">
    <property type="entry name" value="CNMP_BINDING_3"/>
    <property type="match status" value="1"/>
</dbReference>
<keyword evidence="4 5" id="KW-0472">Membrane</keyword>
<dbReference type="PROSITE" id="PS50801">
    <property type="entry name" value="STAS"/>
    <property type="match status" value="1"/>
</dbReference>
<feature type="transmembrane region" description="Helical" evidence="5">
    <location>
        <begin position="28"/>
        <end position="53"/>
    </location>
</feature>
<dbReference type="InterPro" id="IPR002645">
    <property type="entry name" value="STAS_dom"/>
</dbReference>
<dbReference type="PANTHER" id="PTHR43310:SF4">
    <property type="entry name" value="AFR304WP"/>
    <property type="match status" value="1"/>
</dbReference>
<feature type="transmembrane region" description="Helical" evidence="5">
    <location>
        <begin position="135"/>
        <end position="157"/>
    </location>
</feature>
<keyword evidence="2 5" id="KW-0812">Transmembrane</keyword>
<dbReference type="InterPro" id="IPR052706">
    <property type="entry name" value="Membrane-Transporter-like"/>
</dbReference>
<sequence>MMIEVVPFFHILATHIAAEIGEDHPREIIATTLVAFAFSSILTGITFFLLGAFKLGGLVGFFPRHILVGCIGGVGVFLIITGLTVSTRMSDDDFALSLETFRFLVLEAGNLVLWAPAFVLAVVLRVVTHRWDHQLILPAYFIALPAVFYIVVAVAGLDLNVLRKEGWIFDVATTQESWYQFYTYFDLSATRFGPLWSTLPTQLALLFFNILHPPLNVPALAVSLNEDANTDKELVAHGCSNLVAGFLGTVPNYLVYVNTLLFYRVGGTTRLSGFMLAGATALLLFIGTGPIAYIPVMVVAALIFVLGFDLVKEALWDTRHRVSTSEYATIVCIMVAMTVWDFVIGVLFGIIVSCLFFVVQNSQRRSIRTVHTGETIMSTVRRPSAHRAYIREVSKQTTILRLQGFLFFGTITHVEETIRTLVAGPAWARNPVQFLVVDLSLVAGVDMSSAEAFMRVQRLLAGKRIVLVFCGLVAGSGVYKALESIGLFGMEGVELFVAPNDAMEWTENAYLRAWLLANSAETKAVALPGRQGGTNLELHQSVSGSPRRSHLRDAGWRTMALSKAAGSDLDFTSPDATEPLNTLVQAFSSYGAVDRETFRPLIVYLERLSVPQGRVLWAQGAAPDGLYIVEAGVLRASYRFAEHVPPIEESMVPGTLAGELSALSGLARNATVVVERAAVLWKLSAENLRRLDAEQPELARTFTKLVLKSAKVDYDILLSALATRQ</sequence>
<dbReference type="OrthoDB" id="409725at2759"/>
<dbReference type="Gene3D" id="2.60.120.10">
    <property type="entry name" value="Jelly Rolls"/>
    <property type="match status" value="1"/>
</dbReference>
<gene>
    <name evidence="8" type="primary">SULTR1</name>
    <name evidence="8" type="ORF">HETIRDRAFT_37537</name>
</gene>
<feature type="transmembrane region" description="Helical" evidence="5">
    <location>
        <begin position="465"/>
        <end position="482"/>
    </location>
</feature>
<dbReference type="InterPro" id="IPR036513">
    <property type="entry name" value="STAS_dom_sf"/>
</dbReference>
<feature type="domain" description="Cyclic nucleotide-binding" evidence="6">
    <location>
        <begin position="589"/>
        <end position="709"/>
    </location>
</feature>
<feature type="transmembrane region" description="Helical" evidence="5">
    <location>
        <begin position="242"/>
        <end position="263"/>
    </location>
</feature>
<feature type="transmembrane region" description="Helical" evidence="5">
    <location>
        <begin position="65"/>
        <end position="83"/>
    </location>
</feature>
<evidence type="ECO:0000256" key="3">
    <source>
        <dbReference type="ARBA" id="ARBA00022989"/>
    </source>
</evidence>